<reference evidence="7 8" key="2">
    <citation type="journal article" date="2010" name="Stand. Genomic Sci.">
        <title>Complete genome sequence of Gordonia bronchialis type strain (3410).</title>
        <authorList>
            <person name="Ivanova N."/>
            <person name="Sikorski J."/>
            <person name="Jando M."/>
            <person name="Lapidus A."/>
            <person name="Nolan M."/>
            <person name="Lucas S."/>
            <person name="Del Rio T.G."/>
            <person name="Tice H."/>
            <person name="Copeland A."/>
            <person name="Cheng J.F."/>
            <person name="Chen F."/>
            <person name="Bruce D."/>
            <person name="Goodwin L."/>
            <person name="Pitluck S."/>
            <person name="Mavromatis K."/>
            <person name="Ovchinnikova G."/>
            <person name="Pati A."/>
            <person name="Chen A."/>
            <person name="Palaniappan K."/>
            <person name="Land M."/>
            <person name="Hauser L."/>
            <person name="Chang Y.J."/>
            <person name="Jeffries C.D."/>
            <person name="Chain P."/>
            <person name="Saunders E."/>
            <person name="Han C."/>
            <person name="Detter J.C."/>
            <person name="Brettin T."/>
            <person name="Rohde M."/>
            <person name="Goker M."/>
            <person name="Bristow J."/>
            <person name="Eisen J.A."/>
            <person name="Markowitz V."/>
            <person name="Hugenholtz P."/>
            <person name="Klenk H.P."/>
            <person name="Kyrpides N.C."/>
        </authorList>
    </citation>
    <scope>NUCLEOTIDE SEQUENCE [LARGE SCALE GENOMIC DNA]</scope>
    <source>
        <strain evidence="8">ATCC 25592 / DSM 43247 / BCRC 13721 / JCM 3198 / KCTC 3076 / NBRC 16047 / NCTC 10667</strain>
    </source>
</reference>
<keyword evidence="5" id="KW-0175">Coiled coil</keyword>
<feature type="coiled-coil region" evidence="5">
    <location>
        <begin position="261"/>
        <end position="288"/>
    </location>
</feature>
<gene>
    <name evidence="7" type="ordered locus">Gbro_0358</name>
</gene>
<dbReference type="AlphaFoldDB" id="D0LCG9"/>
<keyword evidence="8" id="KW-1185">Reference proteome</keyword>
<dbReference type="SMART" id="SM00487">
    <property type="entry name" value="DEXDc"/>
    <property type="match status" value="1"/>
</dbReference>
<evidence type="ECO:0000313" key="8">
    <source>
        <dbReference type="Proteomes" id="UP000001219"/>
    </source>
</evidence>
<dbReference type="PANTHER" id="PTHR11274">
    <property type="entry name" value="RAD25/XP-B DNA REPAIR HELICASE"/>
    <property type="match status" value="1"/>
</dbReference>
<dbReference type="GO" id="GO:0003677">
    <property type="term" value="F:DNA binding"/>
    <property type="evidence" value="ECO:0007669"/>
    <property type="project" value="InterPro"/>
</dbReference>
<evidence type="ECO:0000256" key="3">
    <source>
        <dbReference type="ARBA" id="ARBA00022806"/>
    </source>
</evidence>
<evidence type="ECO:0000256" key="5">
    <source>
        <dbReference type="SAM" id="Coils"/>
    </source>
</evidence>
<evidence type="ECO:0000256" key="4">
    <source>
        <dbReference type="ARBA" id="ARBA00022840"/>
    </source>
</evidence>
<reference evidence="8" key="1">
    <citation type="submission" date="2009-10" db="EMBL/GenBank/DDBJ databases">
        <title>The complete chromosome of Gordonia bronchialis DSM 43247.</title>
        <authorList>
            <consortium name="US DOE Joint Genome Institute (JGI-PGF)"/>
            <person name="Lucas S."/>
            <person name="Copeland A."/>
            <person name="Lapidus A."/>
            <person name="Glavina del Rio T."/>
            <person name="Dalin E."/>
            <person name="Tice H."/>
            <person name="Bruce D."/>
            <person name="Goodwin L."/>
            <person name="Pitluck S."/>
            <person name="Kyrpides N."/>
            <person name="Mavromatis K."/>
            <person name="Ivanova N."/>
            <person name="Ovchinnikova G."/>
            <person name="Saunders E."/>
            <person name="Brettin T."/>
            <person name="Detter J.C."/>
            <person name="Han C."/>
            <person name="Larimer F."/>
            <person name="Land M."/>
            <person name="Hauser L."/>
            <person name="Markowitz V."/>
            <person name="Cheng J.-F."/>
            <person name="Hugenholtz P."/>
            <person name="Woyke T."/>
            <person name="Wu D."/>
            <person name="Jando M."/>
            <person name="Schneider S."/>
            <person name="Goeker M."/>
            <person name="Klenk H.-P."/>
            <person name="Eisen J.A."/>
        </authorList>
    </citation>
    <scope>NUCLEOTIDE SEQUENCE [LARGE SCALE GENOMIC DNA]</scope>
    <source>
        <strain evidence="8">ATCC 25592 / DSM 43247 / BCRC 13721 / JCM 3198 / KCTC 3076 / NBRC 16047 / NCTC 10667</strain>
    </source>
</reference>
<organism evidence="7 8">
    <name type="scientific">Gordonia bronchialis (strain ATCC 25592 / DSM 43247 / BCRC 13721 / JCM 3198 / KCTC 3076 / NBRC 16047 / NCTC 10667)</name>
    <name type="common">Rhodococcus bronchialis</name>
    <dbReference type="NCBI Taxonomy" id="526226"/>
    <lineage>
        <taxon>Bacteria</taxon>
        <taxon>Bacillati</taxon>
        <taxon>Actinomycetota</taxon>
        <taxon>Actinomycetes</taxon>
        <taxon>Mycobacteriales</taxon>
        <taxon>Gordoniaceae</taxon>
        <taxon>Gordonia</taxon>
    </lineage>
</organism>
<feature type="domain" description="Helicase ATP-binding" evidence="6">
    <location>
        <begin position="82"/>
        <end position="233"/>
    </location>
</feature>
<dbReference type="Pfam" id="PF04851">
    <property type="entry name" value="ResIII"/>
    <property type="match status" value="1"/>
</dbReference>
<keyword evidence="2" id="KW-0378">Hydrolase</keyword>
<dbReference type="Proteomes" id="UP000001219">
    <property type="component" value="Chromosome"/>
</dbReference>
<dbReference type="KEGG" id="gbr:Gbro_0358"/>
<dbReference type="InterPro" id="IPR006935">
    <property type="entry name" value="Helicase/UvrB_N"/>
</dbReference>
<dbReference type="STRING" id="526226.Gbro_0358"/>
<dbReference type="eggNOG" id="COG1061">
    <property type="taxonomic scope" value="Bacteria"/>
</dbReference>
<keyword evidence="4" id="KW-0067">ATP-binding</keyword>
<dbReference type="PROSITE" id="PS51192">
    <property type="entry name" value="HELICASE_ATP_BIND_1"/>
    <property type="match status" value="1"/>
</dbReference>
<keyword evidence="3" id="KW-0347">Helicase</keyword>
<dbReference type="GO" id="GO:0016787">
    <property type="term" value="F:hydrolase activity"/>
    <property type="evidence" value="ECO:0007669"/>
    <property type="project" value="UniProtKB-KW"/>
</dbReference>
<dbReference type="SUPFAM" id="SSF52540">
    <property type="entry name" value="P-loop containing nucleoside triphosphate hydrolases"/>
    <property type="match status" value="2"/>
</dbReference>
<evidence type="ECO:0000313" key="7">
    <source>
        <dbReference type="EMBL" id="ACY19693.1"/>
    </source>
</evidence>
<evidence type="ECO:0000256" key="2">
    <source>
        <dbReference type="ARBA" id="ARBA00022801"/>
    </source>
</evidence>
<keyword evidence="1" id="KW-0547">Nucleotide-binding</keyword>
<dbReference type="OrthoDB" id="9776021at2"/>
<name>D0LCG9_GORB4</name>
<dbReference type="HOGENOM" id="CLU_337640_0_0_11"/>
<protein>
    <submittedName>
        <fullName evidence="7">Type III restriction protein res subunit</fullName>
    </submittedName>
</protein>
<dbReference type="InterPro" id="IPR050615">
    <property type="entry name" value="ATP-dep_DNA_Helicase"/>
</dbReference>
<accession>D0LCG9</accession>
<dbReference type="EMBL" id="CP001802">
    <property type="protein sequence ID" value="ACY19693.1"/>
    <property type="molecule type" value="Genomic_DNA"/>
</dbReference>
<dbReference type="InterPro" id="IPR014001">
    <property type="entry name" value="Helicase_ATP-bd"/>
</dbReference>
<evidence type="ECO:0000259" key="6">
    <source>
        <dbReference type="PROSITE" id="PS51192"/>
    </source>
</evidence>
<dbReference type="GO" id="GO:0005524">
    <property type="term" value="F:ATP binding"/>
    <property type="evidence" value="ECO:0007669"/>
    <property type="project" value="UniProtKB-KW"/>
</dbReference>
<proteinExistence type="predicted"/>
<dbReference type="Gene3D" id="3.40.50.300">
    <property type="entry name" value="P-loop containing nucleotide triphosphate hydrolases"/>
    <property type="match status" value="2"/>
</dbReference>
<dbReference type="InterPro" id="IPR027417">
    <property type="entry name" value="P-loop_NTPase"/>
</dbReference>
<dbReference type="PANTHER" id="PTHR11274:SF0">
    <property type="entry name" value="GENERAL TRANSCRIPTION AND DNA REPAIR FACTOR IIH HELICASE SUBUNIT XPB"/>
    <property type="match status" value="1"/>
</dbReference>
<evidence type="ECO:0000256" key="1">
    <source>
        <dbReference type="ARBA" id="ARBA00022741"/>
    </source>
</evidence>
<sequence>MQSLGESVLGELTRVGPLTSVELGERLSQPVTAVQEVLLECDQVFVRPPEGSDKWSVVSSDDMAQRLGMNRGLRPWQVDAFQRWLVAGRAGVIEAVTGAGKTDVGVAAIADARRRGVPTLVLLPDRDLADHWRGVLETAFPGVKVGTPHSTRAIAVAEQMVVTTVEGLGNKRLTAFREAGLLVVDEIQRFGAATLTASVFPREGLTEKLGLTASYEGSNAQIQRVLRPYFGERISGCSYTRAVDEGILGKPLVLTVGVSFSSKERDEYEALSRRIESAERKLRDTGADLSAGIYETARDIDSGSLVGEISFLAHEYLEAVDARRRVTAMCQSKIQAVAEIARGVATAQRTTVFTDPESISESIAEVVSTQSGVTADFISSSSNIPFTIGRFSSEAVKVLATARLMDEGVPVPTSQVGIVTAAARSRAQMLQRMGRVVHPADWALRSAIVVVYVNATIEDPDVGSLAETHLDELVPIAAQRRDVDPQEAADRLKDWLSPRSDVEDIGANEIPVPVVETEIWDPRGAILDIVAEHEGLLTWRELRDLLPDLEVEDALMNGLDELNWMRVGGVLAGIGDVKVRDSDRRIVALDALARARDVLGEIPTSAPQIRAELGSAAEILRTVSSERLGEFWQSVGGRIELPAAAGPESQDAATPLPDTGDVQVAPEAVEPLPEPRAHVSMSPAIRAVIEQIGVEGGEASLASDHVSGTLEIRDPAGRTKLVRVHSGIGGNWRVRTTDGDLGERTAEHDAIIFLDRGTTPPKFYIAPVGPYAKRVKAVVEARCQRSCNSPGWWGCPSRNSSPVRHVIPHPGACRAGLGCCYRFAPCRAPSRAPGRGLRWHGGR</sequence>
<dbReference type="GO" id="GO:0004386">
    <property type="term" value="F:helicase activity"/>
    <property type="evidence" value="ECO:0007669"/>
    <property type="project" value="UniProtKB-KW"/>
</dbReference>